<dbReference type="InterPro" id="IPR029039">
    <property type="entry name" value="Flavoprotein-like_sf"/>
</dbReference>
<evidence type="ECO:0000313" key="2">
    <source>
        <dbReference type="EMBL" id="SCF37070.1"/>
    </source>
</evidence>
<dbReference type="GO" id="GO:0005829">
    <property type="term" value="C:cytosol"/>
    <property type="evidence" value="ECO:0007669"/>
    <property type="project" value="TreeGrafter"/>
</dbReference>
<dbReference type="PANTHER" id="PTHR30543">
    <property type="entry name" value="CHROMATE REDUCTASE"/>
    <property type="match status" value="1"/>
</dbReference>
<protein>
    <submittedName>
        <fullName evidence="2">NAD(P)H-dependent FMN reductase</fullName>
    </submittedName>
</protein>
<dbReference type="Proteomes" id="UP000198551">
    <property type="component" value="Unassembled WGS sequence"/>
</dbReference>
<reference evidence="3" key="1">
    <citation type="submission" date="2016-06" db="EMBL/GenBank/DDBJ databases">
        <authorList>
            <person name="Varghese N."/>
        </authorList>
    </citation>
    <scope>NUCLEOTIDE SEQUENCE [LARGE SCALE GENOMIC DNA]</scope>
    <source>
        <strain evidence="3">DSM 45555</strain>
    </source>
</reference>
<dbReference type="Gene3D" id="3.40.50.360">
    <property type="match status" value="1"/>
</dbReference>
<dbReference type="RefSeq" id="WP_091049050.1">
    <property type="nucleotide sequence ID" value="NZ_FMCV01000021.1"/>
</dbReference>
<dbReference type="InterPro" id="IPR050712">
    <property type="entry name" value="NAD(P)H-dep_reductase"/>
</dbReference>
<feature type="domain" description="NADPH-dependent FMN reductase-like" evidence="1">
    <location>
        <begin position="2"/>
        <end position="146"/>
    </location>
</feature>
<dbReference type="GO" id="GO:0016491">
    <property type="term" value="F:oxidoreductase activity"/>
    <property type="evidence" value="ECO:0007669"/>
    <property type="project" value="InterPro"/>
</dbReference>
<sequence>MVKIGVIVGSTRPGRKADAVARWVRDVAAKRGDATVELVDIADYALPHFDEVLPPSMAPSRRPAVRRWAATVAGFDGFVFVTPEYNHSIPGALKDSLDFLYQEWQHAAAGLVSYGVHGGTRAAEHLRLVLGQLGVADVRSQVALSLTTDFVNFRDFRPAAHHEQALGTMLDEVVAWAGTLRTLRRA</sequence>
<keyword evidence="3" id="KW-1185">Reference proteome</keyword>
<evidence type="ECO:0000259" key="1">
    <source>
        <dbReference type="Pfam" id="PF03358"/>
    </source>
</evidence>
<dbReference type="GO" id="GO:0010181">
    <property type="term" value="F:FMN binding"/>
    <property type="evidence" value="ECO:0007669"/>
    <property type="project" value="TreeGrafter"/>
</dbReference>
<proteinExistence type="predicted"/>
<organism evidence="2 3">
    <name type="scientific">Micromonospora marina</name>
    <dbReference type="NCBI Taxonomy" id="307120"/>
    <lineage>
        <taxon>Bacteria</taxon>
        <taxon>Bacillati</taxon>
        <taxon>Actinomycetota</taxon>
        <taxon>Actinomycetes</taxon>
        <taxon>Micromonosporales</taxon>
        <taxon>Micromonosporaceae</taxon>
        <taxon>Micromonospora</taxon>
    </lineage>
</organism>
<dbReference type="AlphaFoldDB" id="A0A1C4ZVU1"/>
<dbReference type="InterPro" id="IPR005025">
    <property type="entry name" value="FMN_Rdtase-like_dom"/>
</dbReference>
<accession>A0A1C4ZVU1</accession>
<gene>
    <name evidence="2" type="ORF">GA0070215_12117</name>
</gene>
<evidence type="ECO:0000313" key="3">
    <source>
        <dbReference type="Proteomes" id="UP000198551"/>
    </source>
</evidence>
<name>A0A1C4ZVU1_9ACTN</name>
<dbReference type="Pfam" id="PF03358">
    <property type="entry name" value="FMN_red"/>
    <property type="match status" value="1"/>
</dbReference>
<dbReference type="PANTHER" id="PTHR30543:SF21">
    <property type="entry name" value="NAD(P)H-DEPENDENT FMN REDUCTASE LOT6"/>
    <property type="match status" value="1"/>
</dbReference>
<dbReference type="SUPFAM" id="SSF52218">
    <property type="entry name" value="Flavoproteins"/>
    <property type="match status" value="1"/>
</dbReference>
<dbReference type="EMBL" id="FMCV01000021">
    <property type="protein sequence ID" value="SCF37070.1"/>
    <property type="molecule type" value="Genomic_DNA"/>
</dbReference>